<proteinExistence type="predicted"/>
<dbReference type="Proteomes" id="UP000269265">
    <property type="component" value="Unassembled WGS sequence"/>
</dbReference>
<gene>
    <name evidence="1" type="ORF">EIP75_00680</name>
</gene>
<name>A0A426VI21_9BURK</name>
<accession>A0A426VI21</accession>
<comment type="caution">
    <text evidence="1">The sequence shown here is derived from an EMBL/GenBank/DDBJ whole genome shotgun (WGS) entry which is preliminary data.</text>
</comment>
<keyword evidence="2" id="KW-1185">Reference proteome</keyword>
<evidence type="ECO:0000313" key="2">
    <source>
        <dbReference type="Proteomes" id="UP000269265"/>
    </source>
</evidence>
<sequence length="205" mass="20834">MKSFGEDPTAAGFSTRYNGLTNSCIDFTWKALEVGGLNPSGYEGAIWPTHNISAVKKIAAPAVAAAAGGASSAGSGAISHVCNNALLACSFGAAPSAMGVLPLNRMMTSNQPAANIMDHIPIVNIRPFGMCSSPANPVVAAATAAAMGVLTPMPCVPATVSPWVPGSPTVLLANMPALNNTSKLMCMWAGVIQVTFPGQVTEHIP</sequence>
<dbReference type="AlphaFoldDB" id="A0A426VI21"/>
<organism evidence="1 2">
    <name type="scientific">Aquabacterium soli</name>
    <dbReference type="NCBI Taxonomy" id="2493092"/>
    <lineage>
        <taxon>Bacteria</taxon>
        <taxon>Pseudomonadati</taxon>
        <taxon>Pseudomonadota</taxon>
        <taxon>Betaproteobacteria</taxon>
        <taxon>Burkholderiales</taxon>
        <taxon>Aquabacterium</taxon>
    </lineage>
</organism>
<dbReference type="InterPro" id="IPR025460">
    <property type="entry name" value="DUF4280"/>
</dbReference>
<dbReference type="Pfam" id="PF14107">
    <property type="entry name" value="DUF4280"/>
    <property type="match status" value="1"/>
</dbReference>
<dbReference type="EMBL" id="RSED01000001">
    <property type="protein sequence ID" value="RRS06431.1"/>
    <property type="molecule type" value="Genomic_DNA"/>
</dbReference>
<reference evidence="1 2" key="1">
    <citation type="submission" date="2018-12" db="EMBL/GenBank/DDBJ databases">
        <title>The whole draft genome of Aquabacterium sp. SJQ9.</title>
        <authorList>
            <person name="Sun L."/>
            <person name="Gao X."/>
            <person name="Chen W."/>
            <person name="Huang K."/>
        </authorList>
    </citation>
    <scope>NUCLEOTIDE SEQUENCE [LARGE SCALE GENOMIC DNA]</scope>
    <source>
        <strain evidence="1 2">SJQ9</strain>
    </source>
</reference>
<dbReference type="OrthoDB" id="4825649at2"/>
<evidence type="ECO:0000313" key="1">
    <source>
        <dbReference type="EMBL" id="RRS06431.1"/>
    </source>
</evidence>
<protein>
    <submittedName>
        <fullName evidence="1">DUF4280 domain-containing protein</fullName>
    </submittedName>
</protein>